<organism evidence="4 5">
    <name type="scientific">Neisseria zalophi</name>
    <dbReference type="NCBI Taxonomy" id="640030"/>
    <lineage>
        <taxon>Bacteria</taxon>
        <taxon>Pseudomonadati</taxon>
        <taxon>Pseudomonadota</taxon>
        <taxon>Betaproteobacteria</taxon>
        <taxon>Neisseriales</taxon>
        <taxon>Neisseriaceae</taxon>
        <taxon>Neisseria</taxon>
    </lineage>
</organism>
<reference evidence="4 5" key="1">
    <citation type="submission" date="2018-08" db="EMBL/GenBank/DDBJ databases">
        <title>Neisseria zalophi ATCC BAA-2455 complete genome.</title>
        <authorList>
            <person name="Veseli I.A."/>
            <person name="Buttler R."/>
            <person name="Mascarenhas dos Santos A.C."/>
            <person name="Pombert J.-F."/>
        </authorList>
    </citation>
    <scope>NUCLEOTIDE SEQUENCE [LARGE SCALE GENOMIC DNA]</scope>
    <source>
        <strain evidence="4 5">ATCC BAA-2455</strain>
    </source>
</reference>
<dbReference type="PROSITE" id="PS51257">
    <property type="entry name" value="PROKAR_LIPOPROTEIN"/>
    <property type="match status" value="1"/>
</dbReference>
<dbReference type="Pfam" id="PF22322">
    <property type="entry name" value="DUF6973"/>
    <property type="match status" value="1"/>
</dbReference>
<dbReference type="InterPro" id="IPR054246">
    <property type="entry name" value="DUF6973"/>
</dbReference>
<dbReference type="KEGG" id="nzl:D0T92_07205"/>
<gene>
    <name evidence="4" type="ORF">D0T92_07205</name>
</gene>
<proteinExistence type="predicted"/>
<feature type="domain" description="DUF6973" evidence="3">
    <location>
        <begin position="72"/>
        <end position="159"/>
    </location>
</feature>
<dbReference type="AlphaFoldDB" id="A0A5J6PVM2"/>
<name>A0A5J6PVM2_9NEIS</name>
<dbReference type="Pfam" id="PF08139">
    <property type="entry name" value="LPAM_1"/>
    <property type="match status" value="1"/>
</dbReference>
<dbReference type="OrthoDB" id="6458461at2"/>
<dbReference type="InterPro" id="IPR012640">
    <property type="entry name" value="Membr_lipoprot_lipid_attach_CS"/>
</dbReference>
<dbReference type="Proteomes" id="UP000325713">
    <property type="component" value="Chromosome"/>
</dbReference>
<keyword evidence="5" id="KW-1185">Reference proteome</keyword>
<evidence type="ECO:0000256" key="2">
    <source>
        <dbReference type="ARBA" id="ARBA00022729"/>
    </source>
</evidence>
<protein>
    <recommendedName>
        <fullName evidence="1">Type IV secretion system putative lipoprotein virB7</fullName>
    </recommendedName>
</protein>
<accession>A0A5J6PVM2</accession>
<evidence type="ECO:0000256" key="1">
    <source>
        <dbReference type="ARBA" id="ARBA00017922"/>
    </source>
</evidence>
<evidence type="ECO:0000313" key="4">
    <source>
        <dbReference type="EMBL" id="QEY26336.1"/>
    </source>
</evidence>
<sequence>MKRITLLITAALALSACNIYQDESRQSRILRFAAAHPIAAQAIGLKNEKSSNITSISTRISTRIGLDDQANGGGRGTQVNAFRHTLWQAAISSQFGPEIAEEIGNAYETDPSVREVKVKYFSRFAADQAVDLRNNRIGRFIGISNPDADIKTLSQIILKRFYEDGLWTAKLINENGRSSWRISLTKLKRNEYEAALNKLKKLDNDGFTEDEQQSGLIQ</sequence>
<evidence type="ECO:0000313" key="5">
    <source>
        <dbReference type="Proteomes" id="UP000325713"/>
    </source>
</evidence>
<dbReference type="EMBL" id="CP031700">
    <property type="protein sequence ID" value="QEY26336.1"/>
    <property type="molecule type" value="Genomic_DNA"/>
</dbReference>
<dbReference type="RefSeq" id="WP_151051532.1">
    <property type="nucleotide sequence ID" value="NZ_CP031700.1"/>
</dbReference>
<evidence type="ECO:0000259" key="3">
    <source>
        <dbReference type="Pfam" id="PF22322"/>
    </source>
</evidence>
<keyword evidence="2" id="KW-0732">Signal</keyword>